<gene>
    <name evidence="10" type="ORF">BYL167_LOCUS60621</name>
    <name evidence="3" type="ORF">CJN711_LOCUS16863</name>
    <name evidence="9" type="ORF">GIL414_LOCUS34980</name>
    <name evidence="4" type="ORF">KQP761_LOCUS37479</name>
    <name evidence="6" type="ORF">MBJ925_LOCUS18483</name>
    <name evidence="7" type="ORF">OVN521_LOCUS3132</name>
    <name evidence="8" type="ORF">SMN809_LOCUS14478</name>
    <name evidence="5" type="ORF">WKI299_LOCUS5322</name>
</gene>
<dbReference type="Proteomes" id="UP000663866">
    <property type="component" value="Unassembled WGS sequence"/>
</dbReference>
<dbReference type="EMBL" id="CAJNRE010009255">
    <property type="protein sequence ID" value="CAF2080411.1"/>
    <property type="molecule type" value="Genomic_DNA"/>
</dbReference>
<sequence length="92" mass="10823">MSSAVSSSINAALRTRRSNKQHRRRNELPYVISHPTSANILSYLKYFFFKSTFGRLALLFLFLAVFHAYILCYILWPKLIRWLHNSTSVEEL</sequence>
<keyword evidence="2" id="KW-1133">Transmembrane helix</keyword>
<evidence type="ECO:0000313" key="4">
    <source>
        <dbReference type="EMBL" id="CAF1683358.1"/>
    </source>
</evidence>
<evidence type="ECO:0000313" key="3">
    <source>
        <dbReference type="EMBL" id="CAF1299667.1"/>
    </source>
</evidence>
<dbReference type="Proteomes" id="UP000663856">
    <property type="component" value="Unassembled WGS sequence"/>
</dbReference>
<proteinExistence type="predicted"/>
<keyword evidence="12" id="KW-1185">Reference proteome</keyword>
<dbReference type="Proteomes" id="UP000676336">
    <property type="component" value="Unassembled WGS sequence"/>
</dbReference>
<dbReference type="Proteomes" id="UP000663855">
    <property type="component" value="Unassembled WGS sequence"/>
</dbReference>
<keyword evidence="2" id="KW-0812">Transmembrane</keyword>
<dbReference type="EMBL" id="CAJNRF010001488">
    <property type="protein sequence ID" value="CAF2012882.1"/>
    <property type="molecule type" value="Genomic_DNA"/>
</dbReference>
<evidence type="ECO:0000313" key="6">
    <source>
        <dbReference type="EMBL" id="CAF2080411.1"/>
    </source>
</evidence>
<evidence type="ECO:0000313" key="8">
    <source>
        <dbReference type="EMBL" id="CAF4047834.1"/>
    </source>
</evidence>
<dbReference type="EMBL" id="CAJOBG010000263">
    <property type="protein sequence ID" value="CAF3787923.1"/>
    <property type="molecule type" value="Genomic_DNA"/>
</dbReference>
<evidence type="ECO:0000256" key="1">
    <source>
        <dbReference type="SAM" id="MobiDB-lite"/>
    </source>
</evidence>
<evidence type="ECO:0000313" key="5">
    <source>
        <dbReference type="EMBL" id="CAF2012882.1"/>
    </source>
</evidence>
<feature type="compositionally biased region" description="Basic residues" evidence="1">
    <location>
        <begin position="14"/>
        <end position="25"/>
    </location>
</feature>
<keyword evidence="2" id="KW-0472">Membrane</keyword>
<feature type="compositionally biased region" description="Polar residues" evidence="1">
    <location>
        <begin position="1"/>
        <end position="10"/>
    </location>
</feature>
<feature type="transmembrane region" description="Helical" evidence="2">
    <location>
        <begin position="56"/>
        <end position="76"/>
    </location>
</feature>
<dbReference type="AlphaFoldDB" id="A0A815DLN1"/>
<evidence type="ECO:0000313" key="10">
    <source>
        <dbReference type="EMBL" id="CAF5071192.1"/>
    </source>
</evidence>
<evidence type="ECO:0000313" key="9">
    <source>
        <dbReference type="EMBL" id="CAF4506475.1"/>
    </source>
</evidence>
<name>A0A815DLN1_9BILA</name>
<evidence type="ECO:0000313" key="11">
    <source>
        <dbReference type="Proteomes" id="UP000663855"/>
    </source>
</evidence>
<dbReference type="EMBL" id="CAJOBI010005977">
    <property type="protein sequence ID" value="CAF4047834.1"/>
    <property type="molecule type" value="Genomic_DNA"/>
</dbReference>
<reference evidence="3" key="1">
    <citation type="submission" date="2021-02" db="EMBL/GenBank/DDBJ databases">
        <authorList>
            <person name="Nowell W R."/>
        </authorList>
    </citation>
    <scope>NUCLEOTIDE SEQUENCE</scope>
</reference>
<organism evidence="3 11">
    <name type="scientific">Rotaria magnacalcarata</name>
    <dbReference type="NCBI Taxonomy" id="392030"/>
    <lineage>
        <taxon>Eukaryota</taxon>
        <taxon>Metazoa</taxon>
        <taxon>Spiralia</taxon>
        <taxon>Gnathifera</taxon>
        <taxon>Rotifera</taxon>
        <taxon>Eurotatoria</taxon>
        <taxon>Bdelloidea</taxon>
        <taxon>Philodinida</taxon>
        <taxon>Philodinidae</taxon>
        <taxon>Rotaria</taxon>
    </lineage>
</organism>
<protein>
    <submittedName>
        <fullName evidence="3">Uncharacterized protein</fullName>
    </submittedName>
</protein>
<dbReference type="Proteomes" id="UP000663824">
    <property type="component" value="Unassembled WGS sequence"/>
</dbReference>
<comment type="caution">
    <text evidence="3">The sequence shown here is derived from an EMBL/GenBank/DDBJ whole genome shotgun (WGS) entry which is preliminary data.</text>
</comment>
<dbReference type="EMBL" id="CAJOBJ010082314">
    <property type="protein sequence ID" value="CAF4506475.1"/>
    <property type="molecule type" value="Genomic_DNA"/>
</dbReference>
<dbReference type="EMBL" id="CAJNOW010021229">
    <property type="protein sequence ID" value="CAF1683358.1"/>
    <property type="molecule type" value="Genomic_DNA"/>
</dbReference>
<dbReference type="Proteomes" id="UP000681967">
    <property type="component" value="Unassembled WGS sequence"/>
</dbReference>
<accession>A0A815DLN1</accession>
<dbReference type="EMBL" id="CAJOBH010230915">
    <property type="protein sequence ID" value="CAF5071192.1"/>
    <property type="molecule type" value="Genomic_DNA"/>
</dbReference>
<evidence type="ECO:0000313" key="12">
    <source>
        <dbReference type="Proteomes" id="UP000663866"/>
    </source>
</evidence>
<evidence type="ECO:0000256" key="2">
    <source>
        <dbReference type="SAM" id="Phobius"/>
    </source>
</evidence>
<dbReference type="OrthoDB" id="10398591at2759"/>
<evidence type="ECO:0000313" key="7">
    <source>
        <dbReference type="EMBL" id="CAF3787923.1"/>
    </source>
</evidence>
<dbReference type="Proteomes" id="UP000663834">
    <property type="component" value="Unassembled WGS sequence"/>
</dbReference>
<feature type="region of interest" description="Disordered" evidence="1">
    <location>
        <begin position="1"/>
        <end position="26"/>
    </location>
</feature>
<dbReference type="Proteomes" id="UP000681720">
    <property type="component" value="Unassembled WGS sequence"/>
</dbReference>
<dbReference type="EMBL" id="CAJNOV010007820">
    <property type="protein sequence ID" value="CAF1299667.1"/>
    <property type="molecule type" value="Genomic_DNA"/>
</dbReference>